<evidence type="ECO:0000313" key="6">
    <source>
        <dbReference type="Proteomes" id="UP000177135"/>
    </source>
</evidence>
<keyword evidence="2" id="KW-0545">Nucleotide biosynthesis</keyword>
<organism evidence="5 6">
    <name type="scientific">Candidatus Daviesbacteria bacterium RIFOXYD1_FULL_41_10</name>
    <dbReference type="NCBI Taxonomy" id="1797801"/>
    <lineage>
        <taxon>Bacteria</taxon>
        <taxon>Candidatus Daviesiibacteriota</taxon>
    </lineage>
</organism>
<dbReference type="EMBL" id="MFEC01000040">
    <property type="protein sequence ID" value="OGE70590.1"/>
    <property type="molecule type" value="Genomic_DNA"/>
</dbReference>
<dbReference type="InterPro" id="IPR033690">
    <property type="entry name" value="Adenylat_kinase_CS"/>
</dbReference>
<keyword evidence="4" id="KW-0418">Kinase</keyword>
<dbReference type="Pfam" id="PF00406">
    <property type="entry name" value="ADK"/>
    <property type="match status" value="1"/>
</dbReference>
<dbReference type="InterPro" id="IPR000850">
    <property type="entry name" value="Adenylat/UMP-CMP_kin"/>
</dbReference>
<comment type="caution">
    <text evidence="5">The sequence shown here is derived from an EMBL/GenBank/DDBJ whole genome shotgun (WGS) entry which is preliminary data.</text>
</comment>
<gene>
    <name evidence="5" type="ORF">A2617_00325</name>
</gene>
<dbReference type="SUPFAM" id="SSF52540">
    <property type="entry name" value="P-loop containing nucleoside triphosphate hydrolases"/>
    <property type="match status" value="1"/>
</dbReference>
<dbReference type="PANTHER" id="PTHR23359">
    <property type="entry name" value="NUCLEOTIDE KINASE"/>
    <property type="match status" value="1"/>
</dbReference>
<protein>
    <recommendedName>
        <fullName evidence="7">Adenylate kinase</fullName>
    </recommendedName>
</protein>
<dbReference type="CDD" id="cd01428">
    <property type="entry name" value="ADK"/>
    <property type="match status" value="1"/>
</dbReference>
<evidence type="ECO:0008006" key="7">
    <source>
        <dbReference type="Google" id="ProtNLM"/>
    </source>
</evidence>
<dbReference type="Proteomes" id="UP000177135">
    <property type="component" value="Unassembled WGS sequence"/>
</dbReference>
<dbReference type="Gene3D" id="3.40.50.300">
    <property type="entry name" value="P-loop containing nucleotide triphosphate hydrolases"/>
    <property type="match status" value="1"/>
</dbReference>
<keyword evidence="3" id="KW-0547">Nucleotide-binding</keyword>
<sequence>MEGRTVKEALEKGELVDNKIEGEAVKATLQDASCRNGYVLDGYPRCLDQFNYFKPDFDVVFYLDVPDEEVTKRLLARGRLDDIPKAIAERLQIFHQETDDVINYFKNLGKVVKIDGSQSPDGVAAKIERGLP</sequence>
<dbReference type="GO" id="GO:0005524">
    <property type="term" value="F:ATP binding"/>
    <property type="evidence" value="ECO:0007669"/>
    <property type="project" value="InterPro"/>
</dbReference>
<name>A0A1F5MZC7_9BACT</name>
<dbReference type="InterPro" id="IPR027417">
    <property type="entry name" value="P-loop_NTPase"/>
</dbReference>
<evidence type="ECO:0000256" key="2">
    <source>
        <dbReference type="ARBA" id="ARBA00022727"/>
    </source>
</evidence>
<dbReference type="AlphaFoldDB" id="A0A1F5MZC7"/>
<evidence type="ECO:0000256" key="3">
    <source>
        <dbReference type="ARBA" id="ARBA00022741"/>
    </source>
</evidence>
<evidence type="ECO:0000313" key="5">
    <source>
        <dbReference type="EMBL" id="OGE70590.1"/>
    </source>
</evidence>
<dbReference type="GO" id="GO:0019205">
    <property type="term" value="F:nucleobase-containing compound kinase activity"/>
    <property type="evidence" value="ECO:0007669"/>
    <property type="project" value="InterPro"/>
</dbReference>
<keyword evidence="1" id="KW-0808">Transferase</keyword>
<evidence type="ECO:0000256" key="1">
    <source>
        <dbReference type="ARBA" id="ARBA00022679"/>
    </source>
</evidence>
<evidence type="ECO:0000256" key="4">
    <source>
        <dbReference type="ARBA" id="ARBA00022777"/>
    </source>
</evidence>
<dbReference type="PROSITE" id="PS00113">
    <property type="entry name" value="ADENYLATE_KINASE"/>
    <property type="match status" value="1"/>
</dbReference>
<accession>A0A1F5MZC7</accession>
<dbReference type="GO" id="GO:0009165">
    <property type="term" value="P:nucleotide biosynthetic process"/>
    <property type="evidence" value="ECO:0007669"/>
    <property type="project" value="UniProtKB-KW"/>
</dbReference>
<reference evidence="5 6" key="1">
    <citation type="journal article" date="2016" name="Nat. Commun.">
        <title>Thousands of microbial genomes shed light on interconnected biogeochemical processes in an aquifer system.</title>
        <authorList>
            <person name="Anantharaman K."/>
            <person name="Brown C.T."/>
            <person name="Hug L.A."/>
            <person name="Sharon I."/>
            <person name="Castelle C.J."/>
            <person name="Probst A.J."/>
            <person name="Thomas B.C."/>
            <person name="Singh A."/>
            <person name="Wilkins M.J."/>
            <person name="Karaoz U."/>
            <person name="Brodie E.L."/>
            <person name="Williams K.H."/>
            <person name="Hubbard S.S."/>
            <person name="Banfield J.F."/>
        </authorList>
    </citation>
    <scope>NUCLEOTIDE SEQUENCE [LARGE SCALE GENOMIC DNA]</scope>
</reference>
<proteinExistence type="predicted"/>